<dbReference type="PROSITE" id="PS50859">
    <property type="entry name" value="LONGIN"/>
    <property type="match status" value="1"/>
</dbReference>
<dbReference type="Gene3D" id="1.20.5.110">
    <property type="match status" value="1"/>
</dbReference>
<evidence type="ECO:0000256" key="8">
    <source>
        <dbReference type="PROSITE-ProRule" id="PRU00290"/>
    </source>
</evidence>
<dbReference type="Pfam" id="PF00957">
    <property type="entry name" value="Synaptobrevin"/>
    <property type="match status" value="1"/>
</dbReference>
<dbReference type="InterPro" id="IPR010908">
    <property type="entry name" value="Longin_dom"/>
</dbReference>
<keyword evidence="4" id="KW-0564">Palmitate</keyword>
<feature type="domain" description="Longin" evidence="9">
    <location>
        <begin position="8"/>
        <end position="137"/>
    </location>
</feature>
<evidence type="ECO:0000256" key="3">
    <source>
        <dbReference type="ARBA" id="ARBA00023136"/>
    </source>
</evidence>
<gene>
    <name evidence="11" type="ORF">AB1Y20_009849</name>
</gene>
<feature type="domain" description="V-SNARE coiled-coil homology" evidence="10">
    <location>
        <begin position="148"/>
        <end position="208"/>
    </location>
</feature>
<keyword evidence="8" id="KW-0175">Coiled coil</keyword>
<dbReference type="EMBL" id="JBGBPQ010000002">
    <property type="protein sequence ID" value="KAL1528506.1"/>
    <property type="molecule type" value="Genomic_DNA"/>
</dbReference>
<proteinExistence type="inferred from homology"/>
<keyword evidence="2" id="KW-0488">Methylation</keyword>
<dbReference type="PANTHER" id="PTHR45806:SF1">
    <property type="entry name" value="SYNAPTOBREVIN HOMOLOG YKT6"/>
    <property type="match status" value="1"/>
</dbReference>
<evidence type="ECO:0000313" key="11">
    <source>
        <dbReference type="EMBL" id="KAL1528506.1"/>
    </source>
</evidence>
<evidence type="ECO:0000256" key="4">
    <source>
        <dbReference type="ARBA" id="ARBA00023139"/>
    </source>
</evidence>
<keyword evidence="12" id="KW-1185">Reference proteome</keyword>
<dbReference type="CDD" id="cd14824">
    <property type="entry name" value="Longin"/>
    <property type="match status" value="1"/>
</dbReference>
<evidence type="ECO:0000256" key="2">
    <source>
        <dbReference type="ARBA" id="ARBA00022481"/>
    </source>
</evidence>
<dbReference type="GO" id="GO:0006888">
    <property type="term" value="P:endoplasmic reticulum to Golgi vesicle-mediated transport"/>
    <property type="evidence" value="ECO:0007669"/>
    <property type="project" value="TreeGrafter"/>
</dbReference>
<organism evidence="11 12">
    <name type="scientific">Prymnesium parvum</name>
    <name type="common">Toxic golden alga</name>
    <dbReference type="NCBI Taxonomy" id="97485"/>
    <lineage>
        <taxon>Eukaryota</taxon>
        <taxon>Haptista</taxon>
        <taxon>Haptophyta</taxon>
        <taxon>Prymnesiophyceae</taxon>
        <taxon>Prymnesiales</taxon>
        <taxon>Prymnesiaceae</taxon>
        <taxon>Prymnesium</taxon>
    </lineage>
</organism>
<dbReference type="Gene3D" id="3.30.450.50">
    <property type="entry name" value="Longin domain"/>
    <property type="match status" value="1"/>
</dbReference>
<comment type="subcellular location">
    <subcellularLocation>
        <location evidence="7">Endomembrane system</location>
        <topology evidence="7">Lipid-anchor</topology>
        <orientation evidence="7">Cytoplasmic side</orientation>
    </subcellularLocation>
</comment>
<dbReference type="PROSITE" id="PS50892">
    <property type="entry name" value="V_SNARE"/>
    <property type="match status" value="1"/>
</dbReference>
<keyword evidence="5" id="KW-0449">Lipoprotein</keyword>
<comment type="caution">
    <text evidence="11">The sequence shown here is derived from an EMBL/GenBank/DDBJ whole genome shotgun (WGS) entry which is preliminary data.</text>
</comment>
<evidence type="ECO:0000259" key="10">
    <source>
        <dbReference type="PROSITE" id="PS50892"/>
    </source>
</evidence>
<keyword evidence="6" id="KW-0636">Prenylation</keyword>
<evidence type="ECO:0000313" key="12">
    <source>
        <dbReference type="Proteomes" id="UP001515480"/>
    </source>
</evidence>
<dbReference type="InterPro" id="IPR042855">
    <property type="entry name" value="V_SNARE_CC"/>
</dbReference>
<reference evidence="11 12" key="1">
    <citation type="journal article" date="2024" name="Science">
        <title>Giant polyketide synthase enzymes in the biosynthesis of giant marine polyether toxins.</title>
        <authorList>
            <person name="Fallon T.R."/>
            <person name="Shende V.V."/>
            <person name="Wierzbicki I.H."/>
            <person name="Pendleton A.L."/>
            <person name="Watervoot N.F."/>
            <person name="Auber R.P."/>
            <person name="Gonzalez D.J."/>
            <person name="Wisecaver J.H."/>
            <person name="Moore B.S."/>
        </authorList>
    </citation>
    <scope>NUCLEOTIDE SEQUENCE [LARGE SCALE GENOMIC DNA]</scope>
    <source>
        <strain evidence="11 12">12B1</strain>
    </source>
</reference>
<evidence type="ECO:0000256" key="1">
    <source>
        <dbReference type="ARBA" id="ARBA00008025"/>
    </source>
</evidence>
<dbReference type="GO" id="GO:0005794">
    <property type="term" value="C:Golgi apparatus"/>
    <property type="evidence" value="ECO:0007669"/>
    <property type="project" value="TreeGrafter"/>
</dbReference>
<name>A0AB34K691_PRYPA</name>
<dbReference type="SUPFAM" id="SSF64356">
    <property type="entry name" value="SNARE-like"/>
    <property type="match status" value="1"/>
</dbReference>
<keyword evidence="3" id="KW-0472">Membrane</keyword>
<dbReference type="PANTHER" id="PTHR45806">
    <property type="entry name" value="SYNAPTOBREVIN HOMOLOG YKT6"/>
    <property type="match status" value="1"/>
</dbReference>
<dbReference type="AlphaFoldDB" id="A0AB34K691"/>
<evidence type="ECO:0000256" key="7">
    <source>
        <dbReference type="ARBA" id="ARBA00046278"/>
    </source>
</evidence>
<accession>A0AB34K691</accession>
<evidence type="ECO:0000259" key="9">
    <source>
        <dbReference type="PROSITE" id="PS50859"/>
    </source>
</evidence>
<dbReference type="SUPFAM" id="SSF58038">
    <property type="entry name" value="SNARE fusion complex"/>
    <property type="match status" value="1"/>
</dbReference>
<evidence type="ECO:0000256" key="5">
    <source>
        <dbReference type="ARBA" id="ARBA00023288"/>
    </source>
</evidence>
<dbReference type="GO" id="GO:0005484">
    <property type="term" value="F:SNAP receptor activity"/>
    <property type="evidence" value="ECO:0007669"/>
    <property type="project" value="TreeGrafter"/>
</dbReference>
<dbReference type="Pfam" id="PF13774">
    <property type="entry name" value="Longin"/>
    <property type="match status" value="1"/>
</dbReference>
<dbReference type="Proteomes" id="UP001515480">
    <property type="component" value="Unassembled WGS sequence"/>
</dbReference>
<comment type="similarity">
    <text evidence="1">Belongs to the synaptobrevin family.</text>
</comment>
<dbReference type="SMART" id="SM01270">
    <property type="entry name" value="Longin"/>
    <property type="match status" value="1"/>
</dbReference>
<sequence length="208" mass="23012">MVKLCYSAVFKTGTHAPGKDGPVNLNSVSELSFISYFSRKSVLEMFNFFARTFASNSSLAVGARTSVKQQGYYCHLYVSPIGVTAVCFADEDYPARVAFGYLAKVCEDLAQSTGGQLPNSLEDNCLSAFQAQHEALLKRFQDPSQADQLTKIMHELEQTKLVLHETIEAALERGQKIDALVDKSNDLSGSSKMFYKTAKKQNQCCTFM</sequence>
<dbReference type="InterPro" id="IPR011012">
    <property type="entry name" value="Longin-like_dom_sf"/>
</dbReference>
<protein>
    <submittedName>
        <fullName evidence="11">Uncharacterized protein</fullName>
    </submittedName>
</protein>
<evidence type="ECO:0000256" key="6">
    <source>
        <dbReference type="ARBA" id="ARBA00023289"/>
    </source>
</evidence>